<evidence type="ECO:0000313" key="2">
    <source>
        <dbReference type="Proteomes" id="UP000722791"/>
    </source>
</evidence>
<gene>
    <name evidence="1" type="ORF">Vretimale_18563</name>
</gene>
<dbReference type="EMBL" id="BNCQ01000070">
    <property type="protein sequence ID" value="GIM15908.1"/>
    <property type="molecule type" value="Genomic_DNA"/>
</dbReference>
<proteinExistence type="predicted"/>
<reference evidence="1" key="1">
    <citation type="journal article" date="2021" name="Proc. Natl. Acad. Sci. U.S.A.">
        <title>Three genomes in the algal genus Volvox reveal the fate of a haploid sex-determining region after a transition to homothallism.</title>
        <authorList>
            <person name="Yamamoto K."/>
            <person name="Hamaji T."/>
            <person name="Kawai-Toyooka H."/>
            <person name="Matsuzaki R."/>
            <person name="Takahashi F."/>
            <person name="Nishimura Y."/>
            <person name="Kawachi M."/>
            <person name="Noguchi H."/>
            <person name="Minakuchi Y."/>
            <person name="Umen J.G."/>
            <person name="Toyoda A."/>
            <person name="Nozaki H."/>
        </authorList>
    </citation>
    <scope>NUCLEOTIDE SEQUENCE</scope>
    <source>
        <strain evidence="1">NIES-3785</strain>
    </source>
</reference>
<protein>
    <submittedName>
        <fullName evidence="1">Uncharacterized protein</fullName>
    </submittedName>
</protein>
<name>A0A8J4LYD0_9CHLO</name>
<organism evidence="1 2">
    <name type="scientific">Volvox reticuliferus</name>
    <dbReference type="NCBI Taxonomy" id="1737510"/>
    <lineage>
        <taxon>Eukaryota</taxon>
        <taxon>Viridiplantae</taxon>
        <taxon>Chlorophyta</taxon>
        <taxon>core chlorophytes</taxon>
        <taxon>Chlorophyceae</taxon>
        <taxon>CS clade</taxon>
        <taxon>Chlamydomonadales</taxon>
        <taxon>Volvocaceae</taxon>
        <taxon>Volvox</taxon>
    </lineage>
</organism>
<feature type="non-terminal residue" evidence="1">
    <location>
        <position position="204"/>
    </location>
</feature>
<dbReference type="AlphaFoldDB" id="A0A8J4LYD0"/>
<dbReference type="Proteomes" id="UP000722791">
    <property type="component" value="Unassembled WGS sequence"/>
</dbReference>
<accession>A0A8J4LYD0</accession>
<comment type="caution">
    <text evidence="1">The sequence shown here is derived from an EMBL/GenBank/DDBJ whole genome shotgun (WGS) entry which is preliminary data.</text>
</comment>
<sequence length="204" mass="21870">YYCFHNMDIQHAVAYMDKFWSEIEPTICLLEDGLIVDAAIMAAIICMTDLDLFPVEDSLVAAIIEVLITFLKAEPQKNGSMYIPCNVSEIKSLKEFILQDAISLLPPTDGNVTPREGCTAAAKQISRTVPNINSAQSSHASAASAGLGAAGGVPVVAMNTEDQNVPEHKNAAIRTVPPEQLRGKMASCGIPPLPRTVNALRPPN</sequence>
<evidence type="ECO:0000313" key="1">
    <source>
        <dbReference type="EMBL" id="GIM15908.1"/>
    </source>
</evidence>